<dbReference type="RefSeq" id="WP_148950701.1">
    <property type="nucleotide sequence ID" value="NZ_VTES01000006.1"/>
</dbReference>
<proteinExistence type="predicted"/>
<dbReference type="EMBL" id="VTES01000006">
    <property type="protein sequence ID" value="TYS60556.1"/>
    <property type="molecule type" value="Genomic_DNA"/>
</dbReference>
<dbReference type="AlphaFoldDB" id="A0A5D4SFI3"/>
<organism evidence="1 2">
    <name type="scientific">Bacillus infantis</name>
    <dbReference type="NCBI Taxonomy" id="324767"/>
    <lineage>
        <taxon>Bacteria</taxon>
        <taxon>Bacillati</taxon>
        <taxon>Bacillota</taxon>
        <taxon>Bacilli</taxon>
        <taxon>Bacillales</taxon>
        <taxon>Bacillaceae</taxon>
        <taxon>Bacillus</taxon>
    </lineage>
</organism>
<gene>
    <name evidence="1" type="ORF">FZD47_20300</name>
</gene>
<accession>A0A5D4SFI3</accession>
<sequence length="338" mass="38446">MKVFFVELNIIKVKISGPIELYKLALEYFPGAIEEDGKHFDYEINYLGVISRSPIIPLKTKLLKSFGGAPYYTWEDSSSRSYSYCSEEYKYGGHLIEREGNTLNIWVTKFNIHQKSGVIWAIRLIRELFLMQGLLNGFIPVHASAISHNNNALIFFGNKGRGKTTSMFTFVNQFKSQPMSNDLVLIGKDVTNKWVVTGWAWRITVGKELLKASGFNANGENLSNNKIAFTPLEFSTYTKTSWSWYSNLKSIIRPQIKLDGSLYIEEIDPSTLSKEMGSEGIEEWDFGDYLNLGFSSPNFQEVFKTLTEEIYGYSVTGDIWGNSNTKNSRLYELIGGTF</sequence>
<name>A0A5D4SFI3_9BACI</name>
<evidence type="ECO:0000313" key="1">
    <source>
        <dbReference type="EMBL" id="TYS60556.1"/>
    </source>
</evidence>
<comment type="caution">
    <text evidence="1">The sequence shown here is derived from an EMBL/GenBank/DDBJ whole genome shotgun (WGS) entry which is preliminary data.</text>
</comment>
<evidence type="ECO:0000313" key="2">
    <source>
        <dbReference type="Proteomes" id="UP000323732"/>
    </source>
</evidence>
<dbReference type="Proteomes" id="UP000323732">
    <property type="component" value="Unassembled WGS sequence"/>
</dbReference>
<protein>
    <submittedName>
        <fullName evidence="1">Uncharacterized protein</fullName>
    </submittedName>
</protein>
<reference evidence="1 2" key="1">
    <citation type="submission" date="2019-08" db="EMBL/GenBank/DDBJ databases">
        <title>Bacillus genomes from the desert of Cuatro Cienegas, Coahuila.</title>
        <authorList>
            <person name="Olmedo-Alvarez G."/>
        </authorList>
    </citation>
    <scope>NUCLEOTIDE SEQUENCE [LARGE SCALE GENOMIC DNA]</scope>
    <source>
        <strain evidence="1 2">CH37_1T</strain>
    </source>
</reference>